<keyword evidence="2" id="KW-1185">Reference proteome</keyword>
<accession>A0ACC1LE15</accession>
<gene>
    <name evidence="1" type="ORF">H4S07_003931</name>
</gene>
<comment type="caution">
    <text evidence="1">The sequence shown here is derived from an EMBL/GenBank/DDBJ whole genome shotgun (WGS) entry which is preliminary data.</text>
</comment>
<dbReference type="EMBL" id="JANBUP010001425">
    <property type="protein sequence ID" value="KAJ2805831.1"/>
    <property type="molecule type" value="Genomic_DNA"/>
</dbReference>
<sequence>YFDAQILADFIMNSQFPGYDGTNSTAASSDSAFGQLGSMAATFVGTSADDYDSYDNARARKRRLTVSDDRRVEDLSNFNIPDVSDGLFSMLDQHQGGYSGAMQNQNGGGHMASSSGLSSLSIPPGSADDPSLNAALASGMPFNGLTFPQNPYASSVGSDINSPHHLHQHANTLSSPPISSRAAVGARKHQSLSIAINRAHHSRNN</sequence>
<reference evidence="1" key="1">
    <citation type="submission" date="2022-07" db="EMBL/GenBank/DDBJ databases">
        <title>Phylogenomic reconstructions and comparative analyses of Kickxellomycotina fungi.</title>
        <authorList>
            <person name="Reynolds N.K."/>
            <person name="Stajich J.E."/>
            <person name="Barry K."/>
            <person name="Grigoriev I.V."/>
            <person name="Crous P."/>
            <person name="Smith M.E."/>
        </authorList>
    </citation>
    <scope>NUCLEOTIDE SEQUENCE</scope>
    <source>
        <strain evidence="1">CBS 102833</strain>
    </source>
</reference>
<organism evidence="1 2">
    <name type="scientific">Coemansia furcata</name>
    <dbReference type="NCBI Taxonomy" id="417177"/>
    <lineage>
        <taxon>Eukaryota</taxon>
        <taxon>Fungi</taxon>
        <taxon>Fungi incertae sedis</taxon>
        <taxon>Zoopagomycota</taxon>
        <taxon>Kickxellomycotina</taxon>
        <taxon>Kickxellomycetes</taxon>
        <taxon>Kickxellales</taxon>
        <taxon>Kickxellaceae</taxon>
        <taxon>Coemansia</taxon>
    </lineage>
</organism>
<evidence type="ECO:0000313" key="1">
    <source>
        <dbReference type="EMBL" id="KAJ2805831.1"/>
    </source>
</evidence>
<dbReference type="Proteomes" id="UP001140096">
    <property type="component" value="Unassembled WGS sequence"/>
</dbReference>
<proteinExistence type="predicted"/>
<feature type="non-terminal residue" evidence="1">
    <location>
        <position position="1"/>
    </location>
</feature>
<evidence type="ECO:0000313" key="2">
    <source>
        <dbReference type="Proteomes" id="UP001140096"/>
    </source>
</evidence>
<name>A0ACC1LE15_9FUNG</name>
<protein>
    <submittedName>
        <fullName evidence="1">Uncharacterized protein</fullName>
    </submittedName>
</protein>
<feature type="non-terminal residue" evidence="1">
    <location>
        <position position="205"/>
    </location>
</feature>